<proteinExistence type="predicted"/>
<reference evidence="1" key="1">
    <citation type="submission" date="2019-08" db="EMBL/GenBank/DDBJ databases">
        <title>The genome of the North American firefly Photinus pyralis.</title>
        <authorList>
            <consortium name="Photinus pyralis genome working group"/>
            <person name="Fallon T.R."/>
            <person name="Sander Lower S.E."/>
            <person name="Weng J.-K."/>
        </authorList>
    </citation>
    <scope>NUCLEOTIDE SEQUENCE</scope>
    <source>
        <strain evidence="1">TRF0915ILg1</strain>
        <tissue evidence="1">Whole body</tissue>
    </source>
</reference>
<dbReference type="EMBL" id="VTPC01089860">
    <property type="protein sequence ID" value="KAF2885588.1"/>
    <property type="molecule type" value="Genomic_DNA"/>
</dbReference>
<comment type="caution">
    <text evidence="1">The sequence shown here is derived from an EMBL/GenBank/DDBJ whole genome shotgun (WGS) entry which is preliminary data.</text>
</comment>
<dbReference type="OrthoDB" id="6778796at2759"/>
<evidence type="ECO:0000313" key="2">
    <source>
        <dbReference type="Proteomes" id="UP000801492"/>
    </source>
</evidence>
<dbReference type="Proteomes" id="UP000801492">
    <property type="component" value="Unassembled WGS sequence"/>
</dbReference>
<keyword evidence="2" id="KW-1185">Reference proteome</keyword>
<evidence type="ECO:0000313" key="1">
    <source>
        <dbReference type="EMBL" id="KAF2885588.1"/>
    </source>
</evidence>
<name>A0A8K0CJF1_IGNLU</name>
<sequence>MVGRIGSIVSMKRNQHLSICKPESLSRARINGMEKETVAEFYKTLEKVVEENDLRGKPECVYNVDETGMPLNNQPPNIIAKNGS</sequence>
<protein>
    <submittedName>
        <fullName evidence="1">Uncharacterized protein</fullName>
    </submittedName>
</protein>
<accession>A0A8K0CJF1</accession>
<gene>
    <name evidence="1" type="ORF">ILUMI_20572</name>
</gene>
<dbReference type="AlphaFoldDB" id="A0A8K0CJF1"/>
<organism evidence="1 2">
    <name type="scientific">Ignelater luminosus</name>
    <name type="common">Cucubano</name>
    <name type="synonym">Pyrophorus luminosus</name>
    <dbReference type="NCBI Taxonomy" id="2038154"/>
    <lineage>
        <taxon>Eukaryota</taxon>
        <taxon>Metazoa</taxon>
        <taxon>Ecdysozoa</taxon>
        <taxon>Arthropoda</taxon>
        <taxon>Hexapoda</taxon>
        <taxon>Insecta</taxon>
        <taxon>Pterygota</taxon>
        <taxon>Neoptera</taxon>
        <taxon>Endopterygota</taxon>
        <taxon>Coleoptera</taxon>
        <taxon>Polyphaga</taxon>
        <taxon>Elateriformia</taxon>
        <taxon>Elateroidea</taxon>
        <taxon>Elateridae</taxon>
        <taxon>Agrypninae</taxon>
        <taxon>Pyrophorini</taxon>
        <taxon>Ignelater</taxon>
    </lineage>
</organism>